<evidence type="ECO:0008006" key="4">
    <source>
        <dbReference type="Google" id="ProtNLM"/>
    </source>
</evidence>
<evidence type="ECO:0000256" key="1">
    <source>
        <dbReference type="SAM" id="MobiDB-lite"/>
    </source>
</evidence>
<sequence>MSRRIPPEKAPALAKAIEGRKKFEQLAGQFVEATVAMTRADASTDSKKNGTKSRRRSNRKPLDMSSSS</sequence>
<dbReference type="AlphaFoldDB" id="A0A2U3KF69"/>
<name>A0A2U3KF69_9BACT</name>
<feature type="compositionally biased region" description="Basic residues" evidence="1">
    <location>
        <begin position="49"/>
        <end position="59"/>
    </location>
</feature>
<protein>
    <recommendedName>
        <fullName evidence="4">Transposase</fullName>
    </recommendedName>
</protein>
<organism evidence="2 3">
    <name type="scientific">Candidatus Sulfotelmatobacter kueseliae</name>
    <dbReference type="NCBI Taxonomy" id="2042962"/>
    <lineage>
        <taxon>Bacteria</taxon>
        <taxon>Pseudomonadati</taxon>
        <taxon>Acidobacteriota</taxon>
        <taxon>Terriglobia</taxon>
        <taxon>Terriglobales</taxon>
        <taxon>Candidatus Korobacteraceae</taxon>
        <taxon>Candidatus Sulfotelmatobacter</taxon>
    </lineage>
</organism>
<evidence type="ECO:0000313" key="2">
    <source>
        <dbReference type="EMBL" id="SPF38299.1"/>
    </source>
</evidence>
<proteinExistence type="predicted"/>
<evidence type="ECO:0000313" key="3">
    <source>
        <dbReference type="Proteomes" id="UP000238701"/>
    </source>
</evidence>
<reference evidence="3" key="1">
    <citation type="submission" date="2018-02" db="EMBL/GenBank/DDBJ databases">
        <authorList>
            <person name="Hausmann B."/>
        </authorList>
    </citation>
    <scope>NUCLEOTIDE SEQUENCE [LARGE SCALE GENOMIC DNA]</scope>
    <source>
        <strain evidence="3">Peat soil MAG SbA1</strain>
    </source>
</reference>
<dbReference type="EMBL" id="OMOD01000110">
    <property type="protein sequence ID" value="SPF38299.1"/>
    <property type="molecule type" value="Genomic_DNA"/>
</dbReference>
<accession>A0A2U3KF69</accession>
<gene>
    <name evidence="2" type="ORF">SBA1_1980004</name>
</gene>
<dbReference type="Proteomes" id="UP000238701">
    <property type="component" value="Unassembled WGS sequence"/>
</dbReference>
<feature type="region of interest" description="Disordered" evidence="1">
    <location>
        <begin position="38"/>
        <end position="68"/>
    </location>
</feature>